<dbReference type="HOGENOM" id="CLU_037562_4_0_1"/>
<evidence type="ECO:0000256" key="1">
    <source>
        <dbReference type="ARBA" id="ARBA00006700"/>
    </source>
</evidence>
<dbReference type="InterPro" id="IPR013025">
    <property type="entry name" value="Ribosomal_uL23-like"/>
</dbReference>
<dbReference type="AlphaFoldDB" id="T0MGP9"/>
<evidence type="ECO:0000313" key="5">
    <source>
        <dbReference type="Proteomes" id="UP000053780"/>
    </source>
</evidence>
<sequence length="132" mass="15266">MQRAFIKNLLQIYFYIVFAKYKSDNFIPLKMSTEKISKKSIISKPNIIPQDIIKNIHTSEKAMRNVEMYNTLVFIVDKKYNKRQIKNAIIKLYNCPVAKVNTMIDFKGRKKVYAKMKNDGDAIKIAGQAGAI</sequence>
<dbReference type="EMBL" id="KE647314">
    <property type="protein sequence ID" value="EQB60215.1"/>
    <property type="molecule type" value="Genomic_DNA"/>
</dbReference>
<dbReference type="Pfam" id="PF00276">
    <property type="entry name" value="Ribosomal_L23"/>
    <property type="match status" value="1"/>
</dbReference>
<dbReference type="GO" id="GO:1990904">
    <property type="term" value="C:ribonucleoprotein complex"/>
    <property type="evidence" value="ECO:0007669"/>
    <property type="project" value="UniProtKB-KW"/>
</dbReference>
<evidence type="ECO:0000256" key="3">
    <source>
        <dbReference type="ARBA" id="ARBA00023274"/>
    </source>
</evidence>
<dbReference type="OrthoDB" id="1267328at2759"/>
<evidence type="ECO:0000256" key="2">
    <source>
        <dbReference type="ARBA" id="ARBA00022980"/>
    </source>
</evidence>
<keyword evidence="3" id="KW-0687">Ribonucleoprotein</keyword>
<accession>T0MGP9</accession>
<dbReference type="GO" id="GO:0006412">
    <property type="term" value="P:translation"/>
    <property type="evidence" value="ECO:0007669"/>
    <property type="project" value="InterPro"/>
</dbReference>
<protein>
    <submittedName>
        <fullName evidence="4">60s ribosomal protein l23a</fullName>
    </submittedName>
</protein>
<dbReference type="HAMAP" id="MF_01369_A">
    <property type="entry name" value="Ribosomal_uL23_A"/>
    <property type="match status" value="1"/>
</dbReference>
<dbReference type="InterPro" id="IPR012677">
    <property type="entry name" value="Nucleotide-bd_a/b_plait_sf"/>
</dbReference>
<dbReference type="InterPro" id="IPR012678">
    <property type="entry name" value="Ribosomal_uL23/eL15/eS24_sf"/>
</dbReference>
<reference evidence="4 5" key="1">
    <citation type="journal article" date="2013" name="BMC Genomics">
        <title>Genome sequencing and comparative genomics of honey bee microsporidia, Nosema apis reveal novel insights into host-parasite interactions.</title>
        <authorList>
            <person name="Chen Yp."/>
            <person name="Pettis J.S."/>
            <person name="Zhao Y."/>
            <person name="Liu X."/>
            <person name="Tallon L.J."/>
            <person name="Sadzewicz L.D."/>
            <person name="Li R."/>
            <person name="Zheng H."/>
            <person name="Huang S."/>
            <person name="Zhang X."/>
            <person name="Hamilton M.C."/>
            <person name="Pernal S.F."/>
            <person name="Melathopoulos A.P."/>
            <person name="Yan X."/>
            <person name="Evans J.D."/>
        </authorList>
    </citation>
    <scope>NUCLEOTIDE SEQUENCE [LARGE SCALE GENOMIC DNA]</scope>
    <source>
        <strain evidence="4 5">BRL 01</strain>
    </source>
</reference>
<dbReference type="GO" id="GO:0005840">
    <property type="term" value="C:ribosome"/>
    <property type="evidence" value="ECO:0007669"/>
    <property type="project" value="UniProtKB-KW"/>
</dbReference>
<dbReference type="Gene3D" id="3.30.70.330">
    <property type="match status" value="1"/>
</dbReference>
<keyword evidence="2 4" id="KW-0689">Ribosomal protein</keyword>
<evidence type="ECO:0000313" key="4">
    <source>
        <dbReference type="EMBL" id="EQB60215.1"/>
    </source>
</evidence>
<gene>
    <name evidence="4" type="ORF">NAPIS_ORF02221</name>
</gene>
<proteinExistence type="inferred from homology"/>
<dbReference type="GO" id="GO:0003735">
    <property type="term" value="F:structural constituent of ribosome"/>
    <property type="evidence" value="ECO:0007669"/>
    <property type="project" value="InterPro"/>
</dbReference>
<dbReference type="VEuPathDB" id="MicrosporidiaDB:NAPIS_ORF02221"/>
<organism evidence="4 5">
    <name type="scientific">Vairimorpha apis BRL 01</name>
    <dbReference type="NCBI Taxonomy" id="1037528"/>
    <lineage>
        <taxon>Eukaryota</taxon>
        <taxon>Fungi</taxon>
        <taxon>Fungi incertae sedis</taxon>
        <taxon>Microsporidia</taxon>
        <taxon>Nosematidae</taxon>
        <taxon>Vairimorpha</taxon>
    </lineage>
</organism>
<comment type="similarity">
    <text evidence="1">Belongs to the universal ribosomal protein uL23 family.</text>
</comment>
<dbReference type="Proteomes" id="UP000053780">
    <property type="component" value="Unassembled WGS sequence"/>
</dbReference>
<dbReference type="SUPFAM" id="SSF54189">
    <property type="entry name" value="Ribosomal proteins S24e, L23 and L15e"/>
    <property type="match status" value="1"/>
</dbReference>
<keyword evidence="5" id="KW-1185">Reference proteome</keyword>
<name>T0MGP9_9MICR</name>
<dbReference type="PANTHER" id="PTHR11620">
    <property type="entry name" value="60S RIBOSOMAL PROTEIN L23A"/>
    <property type="match status" value="1"/>
</dbReference>